<sequence>MTVKVAAIQFEPTMFRQEENIQALLALCEQAAEQGAKLLVMPEMGVSGYCWQNREEIAPYVDTIPGKTTRRFAALAARYDCYLVLGMPEVDVETGLYYNSAALIGPSGVIGTHRKTHPYISEPKWAANGDKGHAVFETPVGCIAMLICMDIHFIETARLAGVQNADVICHISNWLAERTPAPYWINRAWENDCYLIESNRWGLERGVQFSGGSCVINPDGSIQACTDSGDGIVLGEITPGRGEKAPRVCQRRPEKYLELMNDSYTWNPLDFFNLYQRSSLPDGKVSEIAVGQFTPQHDVQHNLAHIRHLATAAQEKGAEVMVFPEFSLSGPYQGPAQALHLHGAEVAALVQLAVSLKMTLVTGLVEADAGQCFNTAVAVGPAGILGAYRKIHLSEADKTWAIPGDKWVTVDIPCGRMGLLIGEDITFPEAGRILALRGCDLLACPAAMGEPAPGAHGGSEIPHNYPIPRGADKYHWLVPRVRAGENNCYLAWANSYQPGKSLGLSGIFGPDTFAFPRHESLLLDEQGLVTLTMDTSNLDTPYPTNVVRRKDLVAMRQTNGYLPLIKARQEPL</sequence>
<dbReference type="STRING" id="1691903.A9B99_03505"/>
<gene>
    <name evidence="3" type="ORF">A9B99_03505</name>
</gene>
<dbReference type="EMBL" id="LYRP01000001">
    <property type="protein sequence ID" value="OAT78781.1"/>
    <property type="molecule type" value="Genomic_DNA"/>
</dbReference>
<evidence type="ECO:0000259" key="2">
    <source>
        <dbReference type="PROSITE" id="PS50263"/>
    </source>
</evidence>
<protein>
    <submittedName>
        <fullName evidence="3">Amidohydrolase</fullName>
    </submittedName>
</protein>
<evidence type="ECO:0000313" key="3">
    <source>
        <dbReference type="EMBL" id="OAT78781.1"/>
    </source>
</evidence>
<feature type="domain" description="CN hydrolase" evidence="2">
    <location>
        <begin position="3"/>
        <end position="239"/>
    </location>
</feature>
<keyword evidence="1 3" id="KW-0378">Hydrolase</keyword>
<dbReference type="InterPro" id="IPR036526">
    <property type="entry name" value="C-N_Hydrolase_sf"/>
</dbReference>
<feature type="domain" description="CN hydrolase" evidence="2">
    <location>
        <begin position="286"/>
        <end position="535"/>
    </location>
</feature>
<evidence type="ECO:0000313" key="4">
    <source>
        <dbReference type="Proteomes" id="UP000078225"/>
    </source>
</evidence>
<dbReference type="Proteomes" id="UP000078225">
    <property type="component" value="Unassembled WGS sequence"/>
</dbReference>
<dbReference type="GO" id="GO:0016811">
    <property type="term" value="F:hydrolase activity, acting on carbon-nitrogen (but not peptide) bonds, in linear amides"/>
    <property type="evidence" value="ECO:0007669"/>
    <property type="project" value="TreeGrafter"/>
</dbReference>
<dbReference type="PROSITE" id="PS50263">
    <property type="entry name" value="CN_HYDROLASE"/>
    <property type="match status" value="2"/>
</dbReference>
<proteinExistence type="predicted"/>
<dbReference type="InterPro" id="IPR003010">
    <property type="entry name" value="C-N_Hydrolase"/>
</dbReference>
<dbReference type="OrthoDB" id="9803803at2"/>
<dbReference type="RefSeq" id="WP_064594652.1">
    <property type="nucleotide sequence ID" value="NZ_LYRP01000001.1"/>
</dbReference>
<comment type="caution">
    <text evidence="3">The sequence shown here is derived from an EMBL/GenBank/DDBJ whole genome shotgun (WGS) entry which is preliminary data.</text>
</comment>
<dbReference type="AlphaFoldDB" id="A0A1B7L985"/>
<dbReference type="PANTHER" id="PTHR43674:SF16">
    <property type="entry name" value="CARBON-NITROGEN FAMILY, PUTATIVE (AFU_ORTHOLOGUE AFUA_5G02350)-RELATED"/>
    <property type="match status" value="1"/>
</dbReference>
<organism evidence="3 4">
    <name type="scientific">Mangrovibacter phragmitis</name>
    <dbReference type="NCBI Taxonomy" id="1691903"/>
    <lineage>
        <taxon>Bacteria</taxon>
        <taxon>Pseudomonadati</taxon>
        <taxon>Pseudomonadota</taxon>
        <taxon>Gammaproteobacteria</taxon>
        <taxon>Enterobacterales</taxon>
        <taxon>Enterobacteriaceae</taxon>
        <taxon>Mangrovibacter</taxon>
    </lineage>
</organism>
<reference evidence="4" key="1">
    <citation type="submission" date="2016-05" db="EMBL/GenBank/DDBJ databases">
        <authorList>
            <person name="Behera P."/>
            <person name="Vaishampayan P."/>
            <person name="Singh N."/>
            <person name="Raina V."/>
            <person name="Suar M."/>
            <person name="Pattnaik A."/>
            <person name="Rastogi G."/>
        </authorList>
    </citation>
    <scope>NUCLEOTIDE SEQUENCE [LARGE SCALE GENOMIC DNA]</scope>
    <source>
        <strain evidence="4">MP23</strain>
    </source>
</reference>
<dbReference type="PANTHER" id="PTHR43674">
    <property type="entry name" value="NITRILASE C965.09-RELATED"/>
    <property type="match status" value="1"/>
</dbReference>
<dbReference type="Pfam" id="PF00795">
    <property type="entry name" value="CN_hydrolase"/>
    <property type="match status" value="2"/>
</dbReference>
<accession>A0A1B7L985</accession>
<name>A0A1B7L985_9ENTR</name>
<evidence type="ECO:0000256" key="1">
    <source>
        <dbReference type="ARBA" id="ARBA00022801"/>
    </source>
</evidence>
<dbReference type="Gene3D" id="3.60.110.10">
    <property type="entry name" value="Carbon-nitrogen hydrolase"/>
    <property type="match status" value="2"/>
</dbReference>
<dbReference type="InterPro" id="IPR050345">
    <property type="entry name" value="Aliph_Amidase/BUP"/>
</dbReference>
<keyword evidence="4" id="KW-1185">Reference proteome</keyword>
<dbReference type="SUPFAM" id="SSF56317">
    <property type="entry name" value="Carbon-nitrogen hydrolase"/>
    <property type="match status" value="2"/>
</dbReference>